<name>A0A242NST6_9GAMM</name>
<keyword evidence="4 10" id="KW-0547">Nucleotide-binding</keyword>
<dbReference type="GO" id="GO:0005737">
    <property type="term" value="C:cytoplasm"/>
    <property type="evidence" value="ECO:0007669"/>
    <property type="project" value="UniProtKB-SubCell"/>
</dbReference>
<dbReference type="GO" id="GO:0008766">
    <property type="term" value="F:UDP-N-acetylmuramoylalanyl-D-glutamyl-2,6-diaminopimelate-D-alanyl-D-alanine ligase activity"/>
    <property type="evidence" value="ECO:0007669"/>
    <property type="project" value="RHEA"/>
</dbReference>
<dbReference type="UniPathway" id="UPA00219"/>
<sequence>MIPLVIKQIATIVNGTSYHLPDEELTIREICTDSRKITEQSLFIALVGEKFDGHLFAKQAIDDGAIAVIVNRKIDNDIPQIVVNDTYIALGQLAEFVRDKSSAKFVALTGSSGKTSVKEMTANILQQCGETLYTQGNFNNDIGVPLTLLRLKKQDQFAVVELGANHIGEIAYTTRLVKPNSALINNIALAHIEGFGSLEGVATAKGEIFEGLADNGIAIINLESCSDKWLAMLKNKTVWTFSTADSSADFYASNIKMMDQTVFTLHTPIGESEISLPLVGEHNISNAIAASALAISVGASLTQVKNGLAASKPVKGRLYPVRLNQTQLIWDDCYNANVGSMSAAIHVLATQPGYKVLVVGDMAELGNDANIYHQQIGELAKQQNIDCVVSVGQLSELISQFSGVGHHFIDKQSAVDYLLNLLRLHPTLTMLVKGSRSAKMEDLIVEIQTKIGRD</sequence>
<evidence type="ECO:0000256" key="10">
    <source>
        <dbReference type="HAMAP-Rule" id="MF_02019"/>
    </source>
</evidence>
<evidence type="ECO:0000256" key="9">
    <source>
        <dbReference type="ARBA" id="ARBA00023316"/>
    </source>
</evidence>
<keyword evidence="1 10" id="KW-0963">Cytoplasm</keyword>
<dbReference type="InterPro" id="IPR036615">
    <property type="entry name" value="Mur_ligase_C_dom_sf"/>
</dbReference>
<feature type="domain" description="Mur ligase central" evidence="14">
    <location>
        <begin position="109"/>
        <end position="294"/>
    </location>
</feature>
<dbReference type="GO" id="GO:0051301">
    <property type="term" value="P:cell division"/>
    <property type="evidence" value="ECO:0007669"/>
    <property type="project" value="UniProtKB-KW"/>
</dbReference>
<reference evidence="15 16" key="1">
    <citation type="submission" date="2017-03" db="EMBL/GenBank/DDBJ databases">
        <title>Comparative genomics of honeybee gut symbionts reveal geographically distinct and subgroup specific antibiotic resistance.</title>
        <authorList>
            <person name="Ludvigsen J."/>
            <person name="Porcellato D."/>
            <person name="Labee-Lund T.M."/>
            <person name="Amdam G.V."/>
            <person name="Rudi K."/>
        </authorList>
    </citation>
    <scope>NUCLEOTIDE SEQUENCE [LARGE SCALE GENOMIC DNA]</scope>
    <source>
        <strain evidence="15 16">A-4-12</strain>
    </source>
</reference>
<dbReference type="Gene3D" id="3.90.190.20">
    <property type="entry name" value="Mur ligase, C-terminal domain"/>
    <property type="match status" value="1"/>
</dbReference>
<feature type="binding site" evidence="10">
    <location>
        <begin position="110"/>
        <end position="116"/>
    </location>
    <ligand>
        <name>ATP</name>
        <dbReference type="ChEBI" id="CHEBI:30616"/>
    </ligand>
</feature>
<dbReference type="PANTHER" id="PTHR43024">
    <property type="entry name" value="UDP-N-ACETYLMURAMOYL-TRIPEPTIDE--D-ALANYL-D-ALANINE LIGASE"/>
    <property type="match status" value="1"/>
</dbReference>
<dbReference type="InterPro" id="IPR005863">
    <property type="entry name" value="UDP-N-AcMur_synth"/>
</dbReference>
<dbReference type="GO" id="GO:0009252">
    <property type="term" value="P:peptidoglycan biosynthetic process"/>
    <property type="evidence" value="ECO:0007669"/>
    <property type="project" value="UniProtKB-UniRule"/>
</dbReference>
<keyword evidence="6 10" id="KW-0133">Cell shape</keyword>
<comment type="catalytic activity">
    <reaction evidence="10 11">
        <text>D-alanyl-D-alanine + UDP-N-acetyl-alpha-D-muramoyl-L-alanyl-gamma-D-glutamyl-meso-2,6-diaminopimelate + ATP = UDP-N-acetyl-alpha-D-muramoyl-L-alanyl-gamma-D-glutamyl-meso-2,6-diaminopimeloyl-D-alanyl-D-alanine + ADP + phosphate + H(+)</text>
        <dbReference type="Rhea" id="RHEA:28374"/>
        <dbReference type="ChEBI" id="CHEBI:15378"/>
        <dbReference type="ChEBI" id="CHEBI:30616"/>
        <dbReference type="ChEBI" id="CHEBI:43474"/>
        <dbReference type="ChEBI" id="CHEBI:57822"/>
        <dbReference type="ChEBI" id="CHEBI:61386"/>
        <dbReference type="ChEBI" id="CHEBI:83905"/>
        <dbReference type="ChEBI" id="CHEBI:456216"/>
        <dbReference type="EC" id="6.3.2.10"/>
    </reaction>
</comment>
<keyword evidence="2 10" id="KW-0436">Ligase</keyword>
<dbReference type="InterPro" id="IPR013221">
    <property type="entry name" value="Mur_ligase_cen"/>
</dbReference>
<dbReference type="EMBL" id="NASK01000101">
    <property type="protein sequence ID" value="OTQ48633.1"/>
    <property type="molecule type" value="Genomic_DNA"/>
</dbReference>
<dbReference type="GO" id="GO:0071555">
    <property type="term" value="P:cell wall organization"/>
    <property type="evidence" value="ECO:0007669"/>
    <property type="project" value="UniProtKB-KW"/>
</dbReference>
<dbReference type="RefSeq" id="WP_086320950.1">
    <property type="nucleotide sequence ID" value="NZ_NASD01000006.1"/>
</dbReference>
<dbReference type="SUPFAM" id="SSF53244">
    <property type="entry name" value="MurD-like peptide ligases, peptide-binding domain"/>
    <property type="match status" value="1"/>
</dbReference>
<evidence type="ECO:0000256" key="3">
    <source>
        <dbReference type="ARBA" id="ARBA00022618"/>
    </source>
</evidence>
<evidence type="ECO:0000313" key="16">
    <source>
        <dbReference type="Proteomes" id="UP000194968"/>
    </source>
</evidence>
<dbReference type="Pfam" id="PF01225">
    <property type="entry name" value="Mur_ligase"/>
    <property type="match status" value="1"/>
</dbReference>
<evidence type="ECO:0000259" key="14">
    <source>
        <dbReference type="Pfam" id="PF08245"/>
    </source>
</evidence>
<evidence type="ECO:0000256" key="11">
    <source>
        <dbReference type="RuleBase" id="RU004136"/>
    </source>
</evidence>
<feature type="domain" description="Mur ligase C-terminal" evidence="13">
    <location>
        <begin position="316"/>
        <end position="436"/>
    </location>
</feature>
<dbReference type="GO" id="GO:0008360">
    <property type="term" value="P:regulation of cell shape"/>
    <property type="evidence" value="ECO:0007669"/>
    <property type="project" value="UniProtKB-KW"/>
</dbReference>
<dbReference type="Gene3D" id="3.40.1190.10">
    <property type="entry name" value="Mur-like, catalytic domain"/>
    <property type="match status" value="1"/>
</dbReference>
<dbReference type="EC" id="6.3.2.10" evidence="10 11"/>
<keyword evidence="8 10" id="KW-0131">Cell cycle</keyword>
<keyword evidence="9 10" id="KW-0961">Cell wall biogenesis/degradation</keyword>
<dbReference type="GO" id="GO:0047480">
    <property type="term" value="F:UDP-N-acetylmuramoyl-tripeptide-D-alanyl-D-alanine ligase activity"/>
    <property type="evidence" value="ECO:0007669"/>
    <property type="project" value="UniProtKB-UniRule"/>
</dbReference>
<comment type="caution">
    <text evidence="15">The sequence shown here is derived from an EMBL/GenBank/DDBJ whole genome shotgun (WGS) entry which is preliminary data.</text>
</comment>
<dbReference type="NCBIfam" id="NF008041">
    <property type="entry name" value="PRK10773.1"/>
    <property type="match status" value="1"/>
</dbReference>
<dbReference type="GO" id="GO:0005524">
    <property type="term" value="F:ATP binding"/>
    <property type="evidence" value="ECO:0007669"/>
    <property type="project" value="UniProtKB-UniRule"/>
</dbReference>
<organism evidence="15 16">
    <name type="scientific">Gilliamella apis</name>
    <dbReference type="NCBI Taxonomy" id="1970738"/>
    <lineage>
        <taxon>Bacteria</taxon>
        <taxon>Pseudomonadati</taxon>
        <taxon>Pseudomonadota</taxon>
        <taxon>Gammaproteobacteria</taxon>
        <taxon>Orbales</taxon>
        <taxon>Orbaceae</taxon>
        <taxon>Gilliamella</taxon>
    </lineage>
</organism>
<dbReference type="Pfam" id="PF08245">
    <property type="entry name" value="Mur_ligase_M"/>
    <property type="match status" value="1"/>
</dbReference>
<dbReference type="AlphaFoldDB" id="A0A242NST6"/>
<dbReference type="HAMAP" id="MF_02019">
    <property type="entry name" value="MurF"/>
    <property type="match status" value="1"/>
</dbReference>
<evidence type="ECO:0000256" key="2">
    <source>
        <dbReference type="ARBA" id="ARBA00022598"/>
    </source>
</evidence>
<keyword evidence="5 10" id="KW-0067">ATP-binding</keyword>
<evidence type="ECO:0000313" key="15">
    <source>
        <dbReference type="EMBL" id="OTQ48633.1"/>
    </source>
</evidence>
<dbReference type="NCBIfam" id="TIGR01143">
    <property type="entry name" value="murF"/>
    <property type="match status" value="1"/>
</dbReference>
<dbReference type="InterPro" id="IPR036565">
    <property type="entry name" value="Mur-like_cat_sf"/>
</dbReference>
<proteinExistence type="inferred from homology"/>
<comment type="pathway">
    <text evidence="10 11">Cell wall biogenesis; peptidoglycan biosynthesis.</text>
</comment>
<evidence type="ECO:0000256" key="4">
    <source>
        <dbReference type="ARBA" id="ARBA00022741"/>
    </source>
</evidence>
<evidence type="ECO:0000256" key="1">
    <source>
        <dbReference type="ARBA" id="ARBA00022490"/>
    </source>
</evidence>
<comment type="similarity">
    <text evidence="10">Belongs to the MurCDEF family. MurF subfamily.</text>
</comment>
<dbReference type="SUPFAM" id="SSF53623">
    <property type="entry name" value="MurD-like peptide ligases, catalytic domain"/>
    <property type="match status" value="1"/>
</dbReference>
<dbReference type="SUPFAM" id="SSF63418">
    <property type="entry name" value="MurE/MurF N-terminal domain"/>
    <property type="match status" value="1"/>
</dbReference>
<dbReference type="InterPro" id="IPR004101">
    <property type="entry name" value="Mur_ligase_C"/>
</dbReference>
<keyword evidence="7 10" id="KW-0573">Peptidoglycan synthesis</keyword>
<comment type="function">
    <text evidence="10 11">Involved in cell wall formation. Catalyzes the final step in the synthesis of UDP-N-acetylmuramoyl-pentapeptide, the precursor of murein.</text>
</comment>
<dbReference type="Proteomes" id="UP000194968">
    <property type="component" value="Unassembled WGS sequence"/>
</dbReference>
<gene>
    <name evidence="10" type="primary">murF</name>
    <name evidence="15" type="ORF">B6D06_09405</name>
</gene>
<dbReference type="InterPro" id="IPR051046">
    <property type="entry name" value="MurCDEF_CellWall_CoF430Synth"/>
</dbReference>
<accession>A0A242NST6</accession>
<comment type="subcellular location">
    <subcellularLocation>
        <location evidence="10 11">Cytoplasm</location>
    </subcellularLocation>
</comment>
<dbReference type="OrthoDB" id="9801978at2"/>
<keyword evidence="3 10" id="KW-0132">Cell division</keyword>
<dbReference type="PANTHER" id="PTHR43024:SF1">
    <property type="entry name" value="UDP-N-ACETYLMURAMOYL-TRIPEPTIDE--D-ALANYL-D-ALANINE LIGASE"/>
    <property type="match status" value="1"/>
</dbReference>
<evidence type="ECO:0000256" key="7">
    <source>
        <dbReference type="ARBA" id="ARBA00022984"/>
    </source>
</evidence>
<evidence type="ECO:0000259" key="12">
    <source>
        <dbReference type="Pfam" id="PF01225"/>
    </source>
</evidence>
<evidence type="ECO:0000259" key="13">
    <source>
        <dbReference type="Pfam" id="PF02875"/>
    </source>
</evidence>
<feature type="domain" description="Mur ligase N-terminal catalytic" evidence="12">
    <location>
        <begin position="27"/>
        <end position="74"/>
    </location>
</feature>
<protein>
    <recommendedName>
        <fullName evidence="10 11">UDP-N-acetylmuramoyl-tripeptide--D-alanyl-D-alanine ligase</fullName>
        <ecNumber evidence="10 11">6.3.2.10</ecNumber>
    </recommendedName>
    <alternativeName>
        <fullName evidence="10">D-alanyl-D-alanine-adding enzyme</fullName>
    </alternativeName>
</protein>
<dbReference type="InterPro" id="IPR035911">
    <property type="entry name" value="MurE/MurF_N"/>
</dbReference>
<evidence type="ECO:0000256" key="8">
    <source>
        <dbReference type="ARBA" id="ARBA00023306"/>
    </source>
</evidence>
<dbReference type="Pfam" id="PF02875">
    <property type="entry name" value="Mur_ligase_C"/>
    <property type="match status" value="1"/>
</dbReference>
<evidence type="ECO:0000256" key="6">
    <source>
        <dbReference type="ARBA" id="ARBA00022960"/>
    </source>
</evidence>
<dbReference type="InterPro" id="IPR000713">
    <property type="entry name" value="Mur_ligase_N"/>
</dbReference>
<evidence type="ECO:0000256" key="5">
    <source>
        <dbReference type="ARBA" id="ARBA00022840"/>
    </source>
</evidence>
<dbReference type="Gene3D" id="3.40.1390.10">
    <property type="entry name" value="MurE/MurF, N-terminal domain"/>
    <property type="match status" value="1"/>
</dbReference>